<protein>
    <submittedName>
        <fullName evidence="2">BolA family transcriptional regulator</fullName>
    </submittedName>
</protein>
<reference evidence="2 3" key="1">
    <citation type="submission" date="2019-08" db="EMBL/GenBank/DDBJ databases">
        <authorList>
            <person name="Karlyshev A.V."/>
        </authorList>
    </citation>
    <scope>NUCLEOTIDE SEQUENCE [LARGE SCALE GENOMIC DNA]</scope>
    <source>
        <strain evidence="2 3">Alg18-2.2</strain>
    </source>
</reference>
<dbReference type="GO" id="GO:0016226">
    <property type="term" value="P:iron-sulfur cluster assembly"/>
    <property type="evidence" value="ECO:0007669"/>
    <property type="project" value="TreeGrafter"/>
</dbReference>
<dbReference type="PIRSF" id="PIRSF003113">
    <property type="entry name" value="BolA"/>
    <property type="match status" value="1"/>
</dbReference>
<dbReference type="EMBL" id="VRTS01000012">
    <property type="protein sequence ID" value="TXK59662.1"/>
    <property type="molecule type" value="Genomic_DNA"/>
</dbReference>
<dbReference type="Proteomes" id="UP000321248">
    <property type="component" value="Unassembled WGS sequence"/>
</dbReference>
<comment type="similarity">
    <text evidence="1">Belongs to the BolA/IbaG family.</text>
</comment>
<dbReference type="AlphaFoldDB" id="A0A5C8KIK1"/>
<dbReference type="Pfam" id="PF01722">
    <property type="entry name" value="BolA"/>
    <property type="match status" value="1"/>
</dbReference>
<evidence type="ECO:0000313" key="3">
    <source>
        <dbReference type="Proteomes" id="UP000321248"/>
    </source>
</evidence>
<organism evidence="2 3">
    <name type="scientific">Alkalisalibacterium limincola</name>
    <dbReference type="NCBI Taxonomy" id="2699169"/>
    <lineage>
        <taxon>Bacteria</taxon>
        <taxon>Pseudomonadati</taxon>
        <taxon>Pseudomonadota</taxon>
        <taxon>Gammaproteobacteria</taxon>
        <taxon>Lysobacterales</taxon>
        <taxon>Lysobacteraceae</taxon>
        <taxon>Alkalisalibacterium</taxon>
    </lineage>
</organism>
<dbReference type="InterPro" id="IPR036065">
    <property type="entry name" value="BolA-like_sf"/>
</dbReference>
<evidence type="ECO:0000256" key="1">
    <source>
        <dbReference type="RuleBase" id="RU003860"/>
    </source>
</evidence>
<dbReference type="OrthoDB" id="9801469at2"/>
<dbReference type="SUPFAM" id="SSF82657">
    <property type="entry name" value="BolA-like"/>
    <property type="match status" value="1"/>
</dbReference>
<dbReference type="InterPro" id="IPR002634">
    <property type="entry name" value="BolA"/>
</dbReference>
<dbReference type="PANTHER" id="PTHR46230">
    <property type="match status" value="1"/>
</dbReference>
<gene>
    <name evidence="2" type="ORF">FU658_13560</name>
</gene>
<accession>A0A5C8KIK1</accession>
<dbReference type="Gene3D" id="3.30.300.90">
    <property type="entry name" value="BolA-like"/>
    <property type="match status" value="1"/>
</dbReference>
<evidence type="ECO:0000313" key="2">
    <source>
        <dbReference type="EMBL" id="TXK59662.1"/>
    </source>
</evidence>
<keyword evidence="3" id="KW-1185">Reference proteome</keyword>
<dbReference type="PANTHER" id="PTHR46230:SF7">
    <property type="entry name" value="BOLA-LIKE PROTEIN 1"/>
    <property type="match status" value="1"/>
</dbReference>
<sequence>MIGPRETRVERIRAALEAALAPEALEVIDESHKHAGHEGARDGRGHFKVLVTSAAFEGLNPIARHRAVYEALGDMMVTDIHALSMTARTPAEAGR</sequence>
<comment type="caution">
    <text evidence="2">The sequence shown here is derived from an EMBL/GenBank/DDBJ whole genome shotgun (WGS) entry which is preliminary data.</text>
</comment>
<proteinExistence type="inferred from homology"/>
<name>A0A5C8KIK1_9GAMM</name>